<dbReference type="AlphaFoldDB" id="A0A3S4TG53"/>
<dbReference type="KEGG" id="poc:NCTC13071_02277"/>
<reference evidence="1 2" key="1">
    <citation type="submission" date="2018-12" db="EMBL/GenBank/DDBJ databases">
        <authorList>
            <consortium name="Pathogen Informatics"/>
        </authorList>
    </citation>
    <scope>NUCLEOTIDE SEQUENCE [LARGE SCALE GENOMIC DNA]</scope>
    <source>
        <strain evidence="1 2">NCTC13071</strain>
    </source>
</reference>
<dbReference type="Proteomes" id="UP000274578">
    <property type="component" value="Chromosome 1"/>
</dbReference>
<dbReference type="GeneID" id="85013034"/>
<dbReference type="RefSeq" id="WP_025879731.1">
    <property type="nucleotide sequence ID" value="NZ_LR134384.1"/>
</dbReference>
<dbReference type="SUPFAM" id="SSF52266">
    <property type="entry name" value="SGNH hydrolase"/>
    <property type="match status" value="1"/>
</dbReference>
<dbReference type="GO" id="GO:0016788">
    <property type="term" value="F:hydrolase activity, acting on ester bonds"/>
    <property type="evidence" value="ECO:0007669"/>
    <property type="project" value="UniProtKB-ARBA"/>
</dbReference>
<dbReference type="Gene3D" id="3.40.50.1110">
    <property type="entry name" value="SGNH hydrolase"/>
    <property type="match status" value="1"/>
</dbReference>
<evidence type="ECO:0000313" key="1">
    <source>
        <dbReference type="EMBL" id="VEH16253.1"/>
    </source>
</evidence>
<accession>A0A3S4TG53</accession>
<gene>
    <name evidence="1" type="ORF">NCTC13071_02277</name>
</gene>
<protein>
    <recommendedName>
        <fullName evidence="3">SGNH hydrolase-type esterase domain-containing protein</fullName>
    </recommendedName>
</protein>
<dbReference type="EMBL" id="LR134384">
    <property type="protein sequence ID" value="VEH16253.1"/>
    <property type="molecule type" value="Genomic_DNA"/>
</dbReference>
<name>A0A3S4TG53_9BACT</name>
<dbReference type="Gene3D" id="2.60.120.1360">
    <property type="match status" value="1"/>
</dbReference>
<organism evidence="1 2">
    <name type="scientific">Segatella oris</name>
    <dbReference type="NCBI Taxonomy" id="28135"/>
    <lineage>
        <taxon>Bacteria</taxon>
        <taxon>Pseudomonadati</taxon>
        <taxon>Bacteroidota</taxon>
        <taxon>Bacteroidia</taxon>
        <taxon>Bacteroidales</taxon>
        <taxon>Prevotellaceae</taxon>
        <taxon>Segatella</taxon>
    </lineage>
</organism>
<sequence length="462" mass="50837">MDQPVRTFTLVGLVVFFLLLMHQLPTVSIGGTELRHVNLLSQIQPDVHESVVDVIPVPKAPKSVIAVAAKGKVVEFKEKWPKGVEPISDFSEGKAGGMDFFYAQLARLKQLDRPVRIAYFGDSFIEGDILTGDLRALFQDRFGGSGVGWVDCSMPAAVVRRTVNLKSNGIVGFATVKKPFDKGRQGFSQRYFVPSEGASVTARGSKSQPHVGSWQHANLFFRTPQAIEINVEAGNMPAYRYQTRASDGVQMLTTKGEMGAVSYRFTQVSPQTTLFGIALESGKGVILDNLSMRGSSGVQLGSIPHKTLSDFAYLRPYDLIIVHFGLNEAIKGNTVPLLKMYIKRMKKAIENIRAANPEASLLVVSVPDRDQRSADGITTLKEVKDLVGLQAQLAADSHVAFYNLYEAMGGESSMKKLVDRNLANKDYTHLSFGGGRQIARKVFPSFIAGFENYKRRKALEQQ</sequence>
<proteinExistence type="predicted"/>
<evidence type="ECO:0000313" key="2">
    <source>
        <dbReference type="Proteomes" id="UP000274578"/>
    </source>
</evidence>
<evidence type="ECO:0008006" key="3">
    <source>
        <dbReference type="Google" id="ProtNLM"/>
    </source>
</evidence>
<dbReference type="InterPro" id="IPR036514">
    <property type="entry name" value="SGNH_hydro_sf"/>
</dbReference>